<keyword evidence="1" id="KW-0812">Transmembrane</keyword>
<feature type="non-terminal residue" evidence="2">
    <location>
        <position position="1"/>
    </location>
</feature>
<protein>
    <submittedName>
        <fullName evidence="2">Uncharacterized protein</fullName>
    </submittedName>
</protein>
<organism evidence="2 3">
    <name type="scientific">Diploptera punctata</name>
    <name type="common">Pacific beetle cockroach</name>
    <dbReference type="NCBI Taxonomy" id="6984"/>
    <lineage>
        <taxon>Eukaryota</taxon>
        <taxon>Metazoa</taxon>
        <taxon>Ecdysozoa</taxon>
        <taxon>Arthropoda</taxon>
        <taxon>Hexapoda</taxon>
        <taxon>Insecta</taxon>
        <taxon>Pterygota</taxon>
        <taxon>Neoptera</taxon>
        <taxon>Polyneoptera</taxon>
        <taxon>Dictyoptera</taxon>
        <taxon>Blattodea</taxon>
        <taxon>Blaberoidea</taxon>
        <taxon>Blaberidae</taxon>
        <taxon>Diplopterinae</taxon>
        <taxon>Diploptera</taxon>
    </lineage>
</organism>
<keyword evidence="1" id="KW-1133">Transmembrane helix</keyword>
<keyword evidence="3" id="KW-1185">Reference proteome</keyword>
<reference evidence="2" key="2">
    <citation type="submission" date="2023-05" db="EMBL/GenBank/DDBJ databases">
        <authorList>
            <person name="Fouks B."/>
        </authorList>
    </citation>
    <scope>NUCLEOTIDE SEQUENCE</scope>
    <source>
        <strain evidence="2">Stay&amp;Tobe</strain>
        <tissue evidence="2">Testes</tissue>
    </source>
</reference>
<dbReference type="AlphaFoldDB" id="A0AAD8ESV7"/>
<evidence type="ECO:0000313" key="2">
    <source>
        <dbReference type="EMBL" id="KAJ9600492.1"/>
    </source>
</evidence>
<proteinExistence type="predicted"/>
<gene>
    <name evidence="2" type="ORF">L9F63_009262</name>
</gene>
<dbReference type="Proteomes" id="UP001233999">
    <property type="component" value="Unassembled WGS sequence"/>
</dbReference>
<sequence length="70" mass="8019">GSAAICSSFLGPRRDGKKYSVLTKLQMKSLPYRPCHHECVCFMSSFVSLLNFHFTLIIYSLPYFLPLPFL</sequence>
<evidence type="ECO:0000256" key="1">
    <source>
        <dbReference type="SAM" id="Phobius"/>
    </source>
</evidence>
<reference evidence="2" key="1">
    <citation type="journal article" date="2023" name="IScience">
        <title>Live-bearing cockroach genome reveals convergent evolutionary mechanisms linked to viviparity in insects and beyond.</title>
        <authorList>
            <person name="Fouks B."/>
            <person name="Harrison M.C."/>
            <person name="Mikhailova A.A."/>
            <person name="Marchal E."/>
            <person name="English S."/>
            <person name="Carruthers M."/>
            <person name="Jennings E.C."/>
            <person name="Chiamaka E.L."/>
            <person name="Frigard R.A."/>
            <person name="Pippel M."/>
            <person name="Attardo G.M."/>
            <person name="Benoit J.B."/>
            <person name="Bornberg-Bauer E."/>
            <person name="Tobe S.S."/>
        </authorList>
    </citation>
    <scope>NUCLEOTIDE SEQUENCE</scope>
    <source>
        <strain evidence="2">Stay&amp;Tobe</strain>
    </source>
</reference>
<keyword evidence="1" id="KW-0472">Membrane</keyword>
<comment type="caution">
    <text evidence="2">The sequence shown here is derived from an EMBL/GenBank/DDBJ whole genome shotgun (WGS) entry which is preliminary data.</text>
</comment>
<evidence type="ECO:0000313" key="3">
    <source>
        <dbReference type="Proteomes" id="UP001233999"/>
    </source>
</evidence>
<dbReference type="EMBL" id="JASPKZ010000419">
    <property type="protein sequence ID" value="KAJ9600492.1"/>
    <property type="molecule type" value="Genomic_DNA"/>
</dbReference>
<feature type="non-terminal residue" evidence="2">
    <location>
        <position position="70"/>
    </location>
</feature>
<feature type="transmembrane region" description="Helical" evidence="1">
    <location>
        <begin position="39"/>
        <end position="65"/>
    </location>
</feature>
<name>A0AAD8ESV7_DIPPU</name>
<accession>A0AAD8ESV7</accession>